<dbReference type="EMBL" id="VLTL01000008">
    <property type="protein sequence ID" value="KAA0171194.1"/>
    <property type="molecule type" value="Genomic_DNA"/>
</dbReference>
<evidence type="ECO:0000313" key="2">
    <source>
        <dbReference type="EMBL" id="KAA0171194.1"/>
    </source>
</evidence>
<feature type="transmembrane region" description="Helical" evidence="1">
    <location>
        <begin position="49"/>
        <end position="69"/>
    </location>
</feature>
<evidence type="ECO:0008006" key="4">
    <source>
        <dbReference type="Google" id="ProtNLM"/>
    </source>
</evidence>
<keyword evidence="1" id="KW-1133">Transmembrane helix</keyword>
<feature type="transmembrane region" description="Helical" evidence="1">
    <location>
        <begin position="244"/>
        <end position="275"/>
    </location>
</feature>
<accession>A0A5A8E2K0</accession>
<gene>
    <name evidence="2" type="ORF">FNF28_00960</name>
</gene>
<reference evidence="2 3" key="1">
    <citation type="submission" date="2019-07" db="EMBL/GenBank/DDBJ databases">
        <title>Genomes of Cafeteria roenbergensis.</title>
        <authorList>
            <person name="Fischer M.G."/>
            <person name="Hackl T."/>
            <person name="Roman M."/>
        </authorList>
    </citation>
    <scope>NUCLEOTIDE SEQUENCE [LARGE SCALE GENOMIC DNA]</scope>
    <source>
        <strain evidence="2 3">RCC970-E3</strain>
    </source>
</reference>
<organism evidence="2 3">
    <name type="scientific">Cafeteria roenbergensis</name>
    <name type="common">Marine flagellate</name>
    <dbReference type="NCBI Taxonomy" id="33653"/>
    <lineage>
        <taxon>Eukaryota</taxon>
        <taxon>Sar</taxon>
        <taxon>Stramenopiles</taxon>
        <taxon>Bigyra</taxon>
        <taxon>Opalozoa</taxon>
        <taxon>Bicosoecida</taxon>
        <taxon>Cafeteriaceae</taxon>
        <taxon>Cafeteria</taxon>
    </lineage>
</organism>
<protein>
    <recommendedName>
        <fullName evidence="4">CSC1/OSCA1-like cytosolic domain-containing protein</fullName>
    </recommendedName>
</protein>
<dbReference type="Proteomes" id="UP000324907">
    <property type="component" value="Unassembled WGS sequence"/>
</dbReference>
<dbReference type="AlphaFoldDB" id="A0A5A8E2K0"/>
<proteinExistence type="predicted"/>
<feature type="transmembrane region" description="Helical" evidence="1">
    <location>
        <begin position="360"/>
        <end position="378"/>
    </location>
</feature>
<comment type="caution">
    <text evidence="2">The sequence shown here is derived from an EMBL/GenBank/DDBJ whole genome shotgun (WGS) entry which is preliminary data.</text>
</comment>
<keyword evidence="1" id="KW-0472">Membrane</keyword>
<name>A0A5A8E2K0_CAFRO</name>
<evidence type="ECO:0000313" key="3">
    <source>
        <dbReference type="Proteomes" id="UP000324907"/>
    </source>
</evidence>
<keyword evidence="1" id="KW-0812">Transmembrane</keyword>
<sequence>MGQGDAALAQPQALYRDLSFATLGRFEPKEGVVQAPVVGILPIASASQLIATLDVLAMVVLAGSLAWLWERERSESAILHSESPTVADFSVLIPWVPASATSEQLRDFLRARSDVHPPHRTRTELELAVVTRLVPWLFLCSVATIAVACTSNEVMATVGLGGVWPAGGFSSFDRNWYQSAGGVITTYLVLETVLPWLHPGMLAAWQGLRRELHAQGRWALNTQRELDRLIVGPHMDFAYRYARLVNIAVVALTFSAGIPLLLWIATGCFAVSLWADKALFLRFWRQPDEQDAHLAVRASRTVALGLLTHSWGAVFMLSAGGLRSQTEYDSRQWLRDAFGLQLDRGSLVYRTLSPMVGDHMWAPLLAALIATLVGVLFLGRGAISFVAGVACPGNRVNDALVEDAAAMRNRQRVVAVDAVASRRVELLRTGSLRELAEAGLLHDLASYDVSLHSDFKQLSEEEAAALSAEPATQAGE</sequence>
<evidence type="ECO:0000256" key="1">
    <source>
        <dbReference type="SAM" id="Phobius"/>
    </source>
</evidence>